<protein>
    <submittedName>
        <fullName evidence="1">Uncharacterized protein</fullName>
    </submittedName>
</protein>
<dbReference type="Pfam" id="PF06941">
    <property type="entry name" value="NT5C"/>
    <property type="match status" value="1"/>
</dbReference>
<dbReference type="InterPro" id="IPR023214">
    <property type="entry name" value="HAD_sf"/>
</dbReference>
<dbReference type="InterPro" id="IPR010708">
    <property type="entry name" value="5'(3')-deoxyribonucleotidase"/>
</dbReference>
<dbReference type="GO" id="GO:0009264">
    <property type="term" value="P:deoxyribonucleotide catabolic process"/>
    <property type="evidence" value="ECO:0007669"/>
    <property type="project" value="InterPro"/>
</dbReference>
<dbReference type="InterPro" id="IPR052419">
    <property type="entry name" value="5_3-deoxyribonucleotidase-like"/>
</dbReference>
<dbReference type="Proteomes" id="UP000268093">
    <property type="component" value="Unassembled WGS sequence"/>
</dbReference>
<organism evidence="1 2">
    <name type="scientific">Jimgerdemannia flammicorona</name>
    <dbReference type="NCBI Taxonomy" id="994334"/>
    <lineage>
        <taxon>Eukaryota</taxon>
        <taxon>Fungi</taxon>
        <taxon>Fungi incertae sedis</taxon>
        <taxon>Mucoromycota</taxon>
        <taxon>Mucoromycotina</taxon>
        <taxon>Endogonomycetes</taxon>
        <taxon>Endogonales</taxon>
        <taxon>Endogonaceae</taxon>
        <taxon>Jimgerdemannia</taxon>
    </lineage>
</organism>
<dbReference type="GO" id="GO:0008253">
    <property type="term" value="F:5'-nucleotidase activity"/>
    <property type="evidence" value="ECO:0007669"/>
    <property type="project" value="InterPro"/>
</dbReference>
<name>A0A433CXJ8_9FUNG</name>
<gene>
    <name evidence="1" type="ORF">BC936DRAFT_137366</name>
</gene>
<keyword evidence="2" id="KW-1185">Reference proteome</keyword>
<dbReference type="PANTHER" id="PTHR35134:SF2">
    <property type="entry name" value="NUCLEOTIDASE YQFW-RELATED"/>
    <property type="match status" value="1"/>
</dbReference>
<evidence type="ECO:0000313" key="2">
    <source>
        <dbReference type="Proteomes" id="UP000268093"/>
    </source>
</evidence>
<evidence type="ECO:0000313" key="1">
    <source>
        <dbReference type="EMBL" id="RUP43295.1"/>
    </source>
</evidence>
<dbReference type="Gene3D" id="3.40.50.1000">
    <property type="entry name" value="HAD superfamily/HAD-like"/>
    <property type="match status" value="1"/>
</dbReference>
<accession>A0A433CXJ8</accession>
<reference evidence="1 2" key="1">
    <citation type="journal article" date="2018" name="New Phytol.">
        <title>Phylogenomics of Endogonaceae and evolution of mycorrhizas within Mucoromycota.</title>
        <authorList>
            <person name="Chang Y."/>
            <person name="Desiro A."/>
            <person name="Na H."/>
            <person name="Sandor L."/>
            <person name="Lipzen A."/>
            <person name="Clum A."/>
            <person name="Barry K."/>
            <person name="Grigoriev I.V."/>
            <person name="Martin F.M."/>
            <person name="Stajich J.E."/>
            <person name="Smith M.E."/>
            <person name="Bonito G."/>
            <person name="Spatafora J.W."/>
        </authorList>
    </citation>
    <scope>NUCLEOTIDE SEQUENCE [LARGE SCALE GENOMIC DNA]</scope>
    <source>
        <strain evidence="1 2">GMNB39</strain>
    </source>
</reference>
<dbReference type="InterPro" id="IPR036412">
    <property type="entry name" value="HAD-like_sf"/>
</dbReference>
<dbReference type="AlphaFoldDB" id="A0A433CXJ8"/>
<sequence length="360" mass="40988">MPRPTPPRPRRVIAVDLDETLATTLASLVQFHNATYGTHLKESDFFTHNYWEVWGGTPEESYTKIRRFYESRYFLHIQPINEGALETLKMLKKRKFTLVIITSRQQFVAEQTKKFVDRHFPGIFESIYFCNHDLSEAEKDTYIFKPKSAICHEIGAELLIDDSLEHSLESALTGINVLLFDLNGRYGWNKARKVGSCVNGDSLLPSNVRRVMSWKQISTLFPRPSSPLKHVYIPEENSEEGEDEYSDSVEIDVDSEGFADLEDVDAMDVKNEYSGLSVEQQAPTGSDGSGSGNDTQDEMLVDDDDLDDEDTDNETLRDLEWNDERAGQKPLFRHIDEPFNLSPSPLDTNPNHPSETMVLA</sequence>
<dbReference type="EMBL" id="RBNI01011297">
    <property type="protein sequence ID" value="RUP43295.1"/>
    <property type="molecule type" value="Genomic_DNA"/>
</dbReference>
<proteinExistence type="predicted"/>
<dbReference type="OrthoDB" id="10248475at2759"/>
<dbReference type="SUPFAM" id="SSF56784">
    <property type="entry name" value="HAD-like"/>
    <property type="match status" value="1"/>
</dbReference>
<comment type="caution">
    <text evidence="1">The sequence shown here is derived from an EMBL/GenBank/DDBJ whole genome shotgun (WGS) entry which is preliminary data.</text>
</comment>
<dbReference type="PANTHER" id="PTHR35134">
    <property type="entry name" value="NUCLEOTIDASE YQFW-RELATED"/>
    <property type="match status" value="1"/>
</dbReference>